<dbReference type="EMBL" id="CM000780">
    <property type="protein sequence ID" value="AQK53494.1"/>
    <property type="molecule type" value="Genomic_DNA"/>
</dbReference>
<dbReference type="ExpressionAtlas" id="A0A1D6Q4K6">
    <property type="expression patterns" value="baseline and differential"/>
</dbReference>
<dbReference type="EMBL" id="CM000780">
    <property type="protein sequence ID" value="AQK53496.1"/>
    <property type="molecule type" value="Genomic_DNA"/>
</dbReference>
<dbReference type="EMBL" id="CM000780">
    <property type="protein sequence ID" value="AQK53498.1"/>
    <property type="molecule type" value="Genomic_DNA"/>
</dbReference>
<accession>A0A1D6Q4K6</accession>
<evidence type="ECO:0000313" key="2">
    <source>
        <dbReference type="EMBL" id="AQK53497.1"/>
    </source>
</evidence>
<organism evidence="2">
    <name type="scientific">Zea mays</name>
    <name type="common">Maize</name>
    <dbReference type="NCBI Taxonomy" id="4577"/>
    <lineage>
        <taxon>Eukaryota</taxon>
        <taxon>Viridiplantae</taxon>
        <taxon>Streptophyta</taxon>
        <taxon>Embryophyta</taxon>
        <taxon>Tracheophyta</taxon>
        <taxon>Spermatophyta</taxon>
        <taxon>Magnoliopsida</taxon>
        <taxon>Liliopsida</taxon>
        <taxon>Poales</taxon>
        <taxon>Poaceae</taxon>
        <taxon>PACMAD clade</taxon>
        <taxon>Panicoideae</taxon>
        <taxon>Andropogonodae</taxon>
        <taxon>Andropogoneae</taxon>
        <taxon>Tripsacinae</taxon>
        <taxon>Zea</taxon>
    </lineage>
</organism>
<dbReference type="EnsemblPlants" id="Zm00001eb184290_T003">
    <property type="protein sequence ID" value="Zm00001eb184290_P003"/>
    <property type="gene ID" value="Zm00001eb184290"/>
</dbReference>
<reference evidence="2" key="2">
    <citation type="submission" date="2015-12" db="EMBL/GenBank/DDBJ databases">
        <title>Update maize B73 reference genome by single molecule sequencing technologies.</title>
        <authorList>
            <consortium name="Maize Genome Sequencing Project"/>
            <person name="Ware D."/>
        </authorList>
    </citation>
    <scope>NUCLEOTIDE SEQUENCE</scope>
    <source>
        <tissue evidence="2">Seedling</tissue>
    </source>
</reference>
<proteinExistence type="predicted"/>
<evidence type="ECO:0000313" key="4">
    <source>
        <dbReference type="Proteomes" id="UP000007305"/>
    </source>
</evidence>
<dbReference type="Proteomes" id="UP000007305">
    <property type="component" value="Chromosome 4"/>
</dbReference>
<dbReference type="GeneID" id="103655544"/>
<protein>
    <submittedName>
        <fullName evidence="2 3">Uncharacterized protein</fullName>
    </submittedName>
</protein>
<keyword evidence="4" id="KW-1185">Reference proteome</keyword>
<dbReference type="EMBL" id="CM000780">
    <property type="protein sequence ID" value="AQK53497.1"/>
    <property type="molecule type" value="Genomic_DNA"/>
</dbReference>
<feature type="region of interest" description="Disordered" evidence="1">
    <location>
        <begin position="578"/>
        <end position="602"/>
    </location>
</feature>
<feature type="region of interest" description="Disordered" evidence="1">
    <location>
        <begin position="487"/>
        <end position="509"/>
    </location>
</feature>
<reference evidence="3" key="3">
    <citation type="submission" date="2019-07" db="EMBL/GenBank/DDBJ databases">
        <authorList>
            <person name="Seetharam A."/>
            <person name="Woodhouse M."/>
            <person name="Cannon E."/>
        </authorList>
    </citation>
    <scope>NUCLEOTIDE SEQUENCE [LARGE SCALE GENOMIC DNA]</scope>
    <source>
        <strain evidence="3">cv. B73</strain>
    </source>
</reference>
<dbReference type="AlphaFoldDB" id="A0A1D6Q4K6"/>
<gene>
    <name evidence="3" type="primary">LOC103655544</name>
    <name evidence="2" type="ORF">ZEAMMB73_Zm00001d051039</name>
</gene>
<reference evidence="4" key="1">
    <citation type="journal article" date="2009" name="Science">
        <title>The B73 maize genome: complexity, diversity, and dynamics.</title>
        <authorList>
            <person name="Schnable P.S."/>
            <person name="Ware D."/>
            <person name="Fulton R.S."/>
            <person name="Stein J.C."/>
            <person name="Wei F."/>
            <person name="Pasternak S."/>
            <person name="Liang C."/>
            <person name="Zhang J."/>
            <person name="Fulton L."/>
            <person name="Graves T.A."/>
            <person name="Minx P."/>
            <person name="Reily A.D."/>
            <person name="Courtney L."/>
            <person name="Kruchowski S.S."/>
            <person name="Tomlinson C."/>
            <person name="Strong C."/>
            <person name="Delehaunty K."/>
            <person name="Fronick C."/>
            <person name="Courtney B."/>
            <person name="Rock S.M."/>
            <person name="Belter E."/>
            <person name="Du F."/>
            <person name="Kim K."/>
            <person name="Abbott R.M."/>
            <person name="Cotton M."/>
            <person name="Levy A."/>
            <person name="Marchetto P."/>
            <person name="Ochoa K."/>
            <person name="Jackson S.M."/>
            <person name="Gillam B."/>
            <person name="Chen W."/>
            <person name="Yan L."/>
            <person name="Higginbotham J."/>
            <person name="Cardenas M."/>
            <person name="Waligorski J."/>
            <person name="Applebaum E."/>
            <person name="Phelps L."/>
            <person name="Falcone J."/>
            <person name="Kanchi K."/>
            <person name="Thane T."/>
            <person name="Scimone A."/>
            <person name="Thane N."/>
            <person name="Henke J."/>
            <person name="Wang T."/>
            <person name="Ruppert J."/>
            <person name="Shah N."/>
            <person name="Rotter K."/>
            <person name="Hodges J."/>
            <person name="Ingenthron E."/>
            <person name="Cordes M."/>
            <person name="Kohlberg S."/>
            <person name="Sgro J."/>
            <person name="Delgado B."/>
            <person name="Mead K."/>
            <person name="Chinwalla A."/>
            <person name="Leonard S."/>
            <person name="Crouse K."/>
            <person name="Collura K."/>
            <person name="Kudrna D."/>
            <person name="Currie J."/>
            <person name="He R."/>
            <person name="Angelova A."/>
            <person name="Rajasekar S."/>
            <person name="Mueller T."/>
            <person name="Lomeli R."/>
            <person name="Scara G."/>
            <person name="Ko A."/>
            <person name="Delaney K."/>
            <person name="Wissotski M."/>
            <person name="Lopez G."/>
            <person name="Campos D."/>
            <person name="Braidotti M."/>
            <person name="Ashley E."/>
            <person name="Golser W."/>
            <person name="Kim H."/>
            <person name="Lee S."/>
            <person name="Lin J."/>
            <person name="Dujmic Z."/>
            <person name="Kim W."/>
            <person name="Talag J."/>
            <person name="Zuccolo A."/>
            <person name="Fan C."/>
            <person name="Sebastian A."/>
            <person name="Kramer M."/>
            <person name="Spiegel L."/>
            <person name="Nascimento L."/>
            <person name="Zutavern T."/>
            <person name="Miller B."/>
            <person name="Ambroise C."/>
            <person name="Muller S."/>
            <person name="Spooner W."/>
            <person name="Narechania A."/>
            <person name="Ren L."/>
            <person name="Wei S."/>
            <person name="Kumari S."/>
            <person name="Faga B."/>
            <person name="Levy M.J."/>
            <person name="McMahan L."/>
            <person name="Van Buren P."/>
            <person name="Vaughn M.W."/>
            <person name="Ying K."/>
            <person name="Yeh C.-T."/>
            <person name="Emrich S.J."/>
            <person name="Jia Y."/>
            <person name="Kalyanaraman A."/>
            <person name="Hsia A.-P."/>
            <person name="Barbazuk W.B."/>
            <person name="Baucom R.S."/>
            <person name="Brutnell T.P."/>
            <person name="Carpita N.C."/>
            <person name="Chaparro C."/>
            <person name="Chia J.-M."/>
            <person name="Deragon J.-M."/>
            <person name="Estill J.C."/>
            <person name="Fu Y."/>
            <person name="Jeddeloh J.A."/>
            <person name="Han Y."/>
            <person name="Lee H."/>
            <person name="Li P."/>
            <person name="Lisch D.R."/>
            <person name="Liu S."/>
            <person name="Liu Z."/>
            <person name="Nagel D.H."/>
            <person name="McCann M.C."/>
            <person name="SanMiguel P."/>
            <person name="Myers A.M."/>
            <person name="Nettleton D."/>
            <person name="Nguyen J."/>
            <person name="Penning B.W."/>
            <person name="Ponnala L."/>
            <person name="Schneider K.L."/>
            <person name="Schwartz D.C."/>
            <person name="Sharma A."/>
            <person name="Soderlund C."/>
            <person name="Springer N.M."/>
            <person name="Sun Q."/>
            <person name="Wang H."/>
            <person name="Waterman M."/>
            <person name="Westerman R."/>
            <person name="Wolfgruber T.K."/>
            <person name="Yang L."/>
            <person name="Yu Y."/>
            <person name="Zhang L."/>
            <person name="Zhou S."/>
            <person name="Zhu Q."/>
            <person name="Bennetzen J.L."/>
            <person name="Dawe R.K."/>
            <person name="Jiang J."/>
            <person name="Jiang N."/>
            <person name="Presting G.G."/>
            <person name="Wessler S.R."/>
            <person name="Aluru S."/>
            <person name="Martienssen R.A."/>
            <person name="Clifton S.W."/>
            <person name="McCombie W.R."/>
            <person name="Wing R.A."/>
            <person name="Wilson R.K."/>
        </authorList>
    </citation>
    <scope>NUCLEOTIDE SEQUENCE [LARGE SCALE GENOMIC DNA]</scope>
    <source>
        <strain evidence="4">cv. B73</strain>
    </source>
</reference>
<name>A0A1D6Q4K6_MAIZE</name>
<dbReference type="PANTHER" id="PTHR36071">
    <property type="entry name" value="DNA DOUBLE-STRAND BREAK REPAIR PROTEIN"/>
    <property type="match status" value="1"/>
</dbReference>
<dbReference type="Gramene" id="Zm00001eb184290_T003">
    <property type="protein sequence ID" value="Zm00001eb184290_P003"/>
    <property type="gene ID" value="Zm00001eb184290"/>
</dbReference>
<dbReference type="IntAct" id="A0A1D6Q4K6">
    <property type="interactions" value="12"/>
</dbReference>
<dbReference type="PANTHER" id="PTHR36071:SF1">
    <property type="entry name" value="DNA DOUBLE-STRAND BREAK REPAIR PROTEIN"/>
    <property type="match status" value="1"/>
</dbReference>
<evidence type="ECO:0000256" key="1">
    <source>
        <dbReference type="SAM" id="MobiDB-lite"/>
    </source>
</evidence>
<sequence length="635" mass="71550">MEFTFEDAAELCALVSNQQSHVDEKRRWLESMILRPDGCIRRAKRPKFLHEVYLPESYIRSDDRSCDKVRGNIKRIWSSECNGYTHHLVLEGLQLFDFQKKENEPLGPEYLGVMQDTISKLTYETLQSVACVVSHDKVTFDKTRSVMEKIVNSHLPSYLASLDQNDIACQLFNIFRNPCSYRSGSVRLVTPVSPQLLSSIKHALDELDGMPMQGLVAMNRKIKGKSCAPKFGLTASFSKRMHIIKMIRKRCNKILTELEEGNYLPKELAKAMSVVNLYQKQKLKNVSISQSEFFPFAKETISLQNDILNALWSLPNLKHAKLKLLHTILDHDSKFERKHLATLRNYLTECLFGCDDGLPDVALQAIASINQISRCQHVVLTEEREDAEVDAVLNLSSHLKALAHCCIKECSCEELISLGNDSCNEDNDFILSGTNYFNSSSQQQEVHEPCCSSSLLGIDIMRENCWGETSGDTCNVSRAEDSGSKSEVLRKPCDRAEDSGSTRHCRDNEAVDSGMEPYAEMPVDANHLKEPRCSEINGICDETSILAHSIIVQILDEWLSTENNGVDELIRRHLGGGLTLQGPQDRSRKLMGSPLLDDDNRPANSAETDIFIHAVERVLPNLPKSCIDKIKRLMG</sequence>
<reference evidence="3" key="4">
    <citation type="submission" date="2021-05" db="UniProtKB">
        <authorList>
            <consortium name="EnsemblPlants"/>
        </authorList>
    </citation>
    <scope>IDENTIFICATION</scope>
    <source>
        <strain evidence="3">cv. B73</strain>
    </source>
</reference>
<evidence type="ECO:0000313" key="3">
    <source>
        <dbReference type="EnsemblPlants" id="Zm00001eb184290_P003"/>
    </source>
</evidence>
<dbReference type="RefSeq" id="XP_020408209.1">
    <property type="nucleotide sequence ID" value="XM_020552620.2"/>
</dbReference>